<dbReference type="InterPro" id="IPR021514">
    <property type="entry name" value="DUF3176"/>
</dbReference>
<feature type="compositionally biased region" description="Basic and acidic residues" evidence="1">
    <location>
        <begin position="99"/>
        <end position="108"/>
    </location>
</feature>
<gene>
    <name evidence="3" type="ORF">MKZ38_008892</name>
</gene>
<dbReference type="AlphaFoldDB" id="A0AAD5WUZ8"/>
<evidence type="ECO:0000256" key="2">
    <source>
        <dbReference type="SAM" id="Phobius"/>
    </source>
</evidence>
<evidence type="ECO:0000313" key="4">
    <source>
        <dbReference type="Proteomes" id="UP001201980"/>
    </source>
</evidence>
<keyword evidence="4" id="KW-1185">Reference proteome</keyword>
<proteinExistence type="predicted"/>
<dbReference type="Pfam" id="PF11374">
    <property type="entry name" value="DUF3176"/>
    <property type="match status" value="1"/>
</dbReference>
<feature type="transmembrane region" description="Helical" evidence="2">
    <location>
        <begin position="757"/>
        <end position="780"/>
    </location>
</feature>
<feature type="region of interest" description="Disordered" evidence="1">
    <location>
        <begin position="87"/>
        <end position="118"/>
    </location>
</feature>
<dbReference type="PANTHER" id="PTHR35394">
    <property type="entry name" value="DUF3176 DOMAIN-CONTAINING PROTEIN"/>
    <property type="match status" value="1"/>
</dbReference>
<comment type="caution">
    <text evidence="3">The sequence shown here is derived from an EMBL/GenBank/DDBJ whole genome shotgun (WGS) entry which is preliminary data.</text>
</comment>
<reference evidence="3" key="1">
    <citation type="submission" date="2022-07" db="EMBL/GenBank/DDBJ databases">
        <title>Draft genome sequence of Zalerion maritima ATCC 34329, a (micro)plastics degrading marine fungus.</title>
        <authorList>
            <person name="Paco A."/>
            <person name="Goncalves M.F.M."/>
            <person name="Rocha-Santos T.A.P."/>
            <person name="Alves A."/>
        </authorList>
    </citation>
    <scope>NUCLEOTIDE SEQUENCE</scope>
    <source>
        <strain evidence="3">ATCC 34329</strain>
    </source>
</reference>
<accession>A0AAD5WUZ8</accession>
<organism evidence="3 4">
    <name type="scientific">Zalerion maritima</name>
    <dbReference type="NCBI Taxonomy" id="339359"/>
    <lineage>
        <taxon>Eukaryota</taxon>
        <taxon>Fungi</taxon>
        <taxon>Dikarya</taxon>
        <taxon>Ascomycota</taxon>
        <taxon>Pezizomycotina</taxon>
        <taxon>Sordariomycetes</taxon>
        <taxon>Lulworthiomycetidae</taxon>
        <taxon>Lulworthiales</taxon>
        <taxon>Lulworthiaceae</taxon>
        <taxon>Zalerion</taxon>
    </lineage>
</organism>
<feature type="compositionally biased region" description="Low complexity" evidence="1">
    <location>
        <begin position="87"/>
        <end position="97"/>
    </location>
</feature>
<feature type="region of interest" description="Disordered" evidence="1">
    <location>
        <begin position="1"/>
        <end position="61"/>
    </location>
</feature>
<protein>
    <submittedName>
        <fullName evidence="3">Uncharacterized protein</fullName>
    </submittedName>
</protein>
<evidence type="ECO:0000256" key="1">
    <source>
        <dbReference type="SAM" id="MobiDB-lite"/>
    </source>
</evidence>
<keyword evidence="2" id="KW-1133">Transmembrane helix</keyword>
<feature type="transmembrane region" description="Helical" evidence="2">
    <location>
        <begin position="232"/>
        <end position="251"/>
    </location>
</feature>
<dbReference type="EMBL" id="JAKWBI020000063">
    <property type="protein sequence ID" value="KAJ2904081.1"/>
    <property type="molecule type" value="Genomic_DNA"/>
</dbReference>
<dbReference type="PANTHER" id="PTHR35394:SF5">
    <property type="entry name" value="DUF3176 DOMAIN-CONTAINING PROTEIN"/>
    <property type="match status" value="1"/>
</dbReference>
<feature type="compositionally biased region" description="Basic and acidic residues" evidence="1">
    <location>
        <begin position="48"/>
        <end position="61"/>
    </location>
</feature>
<evidence type="ECO:0000313" key="3">
    <source>
        <dbReference type="EMBL" id="KAJ2904081.1"/>
    </source>
</evidence>
<dbReference type="Proteomes" id="UP001201980">
    <property type="component" value="Unassembled WGS sequence"/>
</dbReference>
<sequence length="884" mass="96059">MERTTDASGHPLAPQYAETARAKAPAYEETLTVGIPNATPNPNLPRIQNEHPLETPDKSRVCAEATEISQSRSHHDGKDISHVQASLLGSSNNSSGGDKPPRPGDHRSPPTPPPTRRRGCFGYAGTALRIWLWEILSLVATVSMLLGIVVFLAVFDGKPAPDWSSNINLTAVLNVFTTILRALVLVPIVSIIGQSQWSWFSTPRPLAHLDTFYDAGRGALGNIKLIWQLRRLNFGLVAALLALLSLAIGPLTQQALNIDICQFPTPGLTGQISLAHDVDPTIFQSLDGKTGSLLYYWSPDSGDLQAETAVSLFATAELSRTTSAFLLQSGGQSLPTVCDTEDCAFPGLSGEEGYTYSTAGVCSECVDVSDTVVVVDINKNFTNSSLSTTFPSHNFSLSTSPGGKTMIELETYLSSAAFYLEKSSAFERAVGEPFSATLIMATGDGCNLTELYAAGTGAATSSLAFNRTCPDSNLNKFELEPPITHSSILAANCTLSPCRKDYAATIKGGALEKTLVTKSEMVRSPVKYNVFYGKGAWQSVLWPCTANDGTVYDADNFTLLAPEKPRHPVYDLCVAESGQVYDISELTPLDEGVDDEMKATGNYCWTYLTGIEYPQYDIFGLTPISNSIVNIISDPRDANNTIVVPEECAFGMVDYFWNSLADNYMSEIFPLSSQNCTMSTIVRPPWLRLYNCRDWPMLDLFFNDGNATIDTLTTQWEGFTELLTELVQSVGIDLSADKKRAFVQGQALETTICIFMYWEWLLGAVFITLGTAVLLGFSIWKTERILREHGASAAGGSDKVLRAPTWKGSTLPLVFGEMRVLGTEGHAKGYSVLEGGDERVVENNGVGEWRIPSPSEDNRNAELKGIEARAARAIAVWKGSGNWT</sequence>
<feature type="transmembrane region" description="Helical" evidence="2">
    <location>
        <begin position="167"/>
        <end position="192"/>
    </location>
</feature>
<feature type="transmembrane region" description="Helical" evidence="2">
    <location>
        <begin position="131"/>
        <end position="155"/>
    </location>
</feature>
<keyword evidence="2" id="KW-0812">Transmembrane</keyword>
<name>A0AAD5WUZ8_9PEZI</name>
<keyword evidence="2" id="KW-0472">Membrane</keyword>